<comment type="caution">
    <text evidence="2">The sequence shown here is derived from an EMBL/GenBank/DDBJ whole genome shotgun (WGS) entry which is preliminary data.</text>
</comment>
<accession>A0A2N8HDS9</accession>
<name>A0A2N8HDS9_9BACT</name>
<protein>
    <submittedName>
        <fullName evidence="2">Uncharacterized protein</fullName>
    </submittedName>
</protein>
<dbReference type="EMBL" id="PJKA01000010">
    <property type="protein sequence ID" value="PNC18131.1"/>
    <property type="molecule type" value="Genomic_DNA"/>
</dbReference>
<reference evidence="2 3" key="1">
    <citation type="journal article" date="2017" name="BMC Genomics">
        <title>Genome sequencing of 39 Akkermansia muciniphila isolates reveals its population structure, genomic and functional diverisity, and global distribution in mammalian gut microbiotas.</title>
        <authorList>
            <person name="Guo X."/>
            <person name="Li S."/>
            <person name="Zhang J."/>
            <person name="Wu F."/>
            <person name="Li X."/>
            <person name="Wu D."/>
            <person name="Zhang M."/>
            <person name="Ou Z."/>
            <person name="Jie Z."/>
            <person name="Yan Q."/>
            <person name="Li P."/>
            <person name="Yi J."/>
            <person name="Peng Y."/>
        </authorList>
    </citation>
    <scope>NUCLEOTIDE SEQUENCE [LARGE SCALE GENOMIC DNA]</scope>
    <source>
        <strain evidence="2 3">GP24</strain>
    </source>
</reference>
<proteinExistence type="predicted"/>
<dbReference type="AlphaFoldDB" id="A0A2N8HDS9"/>
<feature type="signal peptide" evidence="1">
    <location>
        <begin position="1"/>
        <end position="20"/>
    </location>
</feature>
<evidence type="ECO:0000313" key="3">
    <source>
        <dbReference type="Proteomes" id="UP000236000"/>
    </source>
</evidence>
<gene>
    <name evidence="2" type="ORF">CXU22_05700</name>
</gene>
<feature type="chain" id="PRO_5014640546" evidence="1">
    <location>
        <begin position="21"/>
        <end position="130"/>
    </location>
</feature>
<keyword evidence="1" id="KW-0732">Signal</keyword>
<dbReference type="RefSeq" id="WP_102713452.1">
    <property type="nucleotide sequence ID" value="NZ_PJKA01000010.1"/>
</dbReference>
<organism evidence="2 3">
    <name type="scientific">Akkermansia muciniphila</name>
    <dbReference type="NCBI Taxonomy" id="239935"/>
    <lineage>
        <taxon>Bacteria</taxon>
        <taxon>Pseudomonadati</taxon>
        <taxon>Verrucomicrobiota</taxon>
        <taxon>Verrucomicrobiia</taxon>
        <taxon>Verrucomicrobiales</taxon>
        <taxon>Akkermansiaceae</taxon>
        <taxon>Akkermansia</taxon>
    </lineage>
</organism>
<sequence length="130" mass="14412">MKSFLFPILFAACFVLPAVANEITIPKLTIGNDTYKNATISYKGGLTAKISHDEGTKSVPVSKLTPEHQTALGITPEIISEETSKAEVQQKATAERLTKLRKLQEQKQEELAWSEEYTVIVYGHTKDAVF</sequence>
<dbReference type="Proteomes" id="UP000236000">
    <property type="component" value="Unassembled WGS sequence"/>
</dbReference>
<evidence type="ECO:0000256" key="1">
    <source>
        <dbReference type="SAM" id="SignalP"/>
    </source>
</evidence>
<evidence type="ECO:0000313" key="2">
    <source>
        <dbReference type="EMBL" id="PNC18131.1"/>
    </source>
</evidence>